<sequence length="376" mass="41985">MPPASKPTPFLSGLIPTSILLPPHTHYPCHPALSPPLPCHHLIPTQVHCSQVHSMFEDMLKDERRASFGIEDVIDMAERRICQVGKQLLQQLRADVTATHRGSGTGSNGRCGGGARKQEALSMMVGRDLVPWSHAMYNITHAVSQVTAGRTPWDRLQRLFAVQTSASYAVPNLSLVSLARLRGYGRLPRFSTRDSASDLCGTWRPTPATELTQKDLLVFVSHRWLSRDSPDDKDHTKYKQILEAAGQLAGQRRVPEEHLFLWVDFAVIDQSNPMPSVQALPIYISCCQEFLYLWHEQYYERAWCLTEQFMFWKLCRTAASGGGGGGVYRKTCARGGIMTDEPTSRRPPDPALGKLAQESERVALSTMTAIMPYADK</sequence>
<protein>
    <submittedName>
        <fullName evidence="1">Uncharacterized protein</fullName>
    </submittedName>
</protein>
<dbReference type="EMBL" id="HBEC01036364">
    <property type="protein sequence ID" value="CAD8303059.1"/>
    <property type="molecule type" value="Transcribed_RNA"/>
</dbReference>
<proteinExistence type="predicted"/>
<reference evidence="1" key="1">
    <citation type="submission" date="2021-01" db="EMBL/GenBank/DDBJ databases">
        <authorList>
            <person name="Corre E."/>
            <person name="Pelletier E."/>
            <person name="Niang G."/>
            <person name="Scheremetjew M."/>
            <person name="Finn R."/>
            <person name="Kale V."/>
            <person name="Holt S."/>
            <person name="Cochrane G."/>
            <person name="Meng A."/>
            <person name="Brown T."/>
            <person name="Cohen L."/>
        </authorList>
    </citation>
    <scope>NUCLEOTIDE SEQUENCE</scope>
    <source>
        <strain evidence="1">CCMP219</strain>
    </source>
</reference>
<gene>
    <name evidence="1" type="ORF">CEUR00632_LOCUS16886</name>
</gene>
<name>A0A7R9Z3W1_9CHLO</name>
<organism evidence="1">
    <name type="scientific">Chlamydomonas euryale</name>
    <dbReference type="NCBI Taxonomy" id="1486919"/>
    <lineage>
        <taxon>Eukaryota</taxon>
        <taxon>Viridiplantae</taxon>
        <taxon>Chlorophyta</taxon>
        <taxon>core chlorophytes</taxon>
        <taxon>Chlorophyceae</taxon>
        <taxon>CS clade</taxon>
        <taxon>Chlamydomonadales</taxon>
        <taxon>Chlamydomonadaceae</taxon>
        <taxon>Chlamydomonas</taxon>
    </lineage>
</organism>
<accession>A0A7R9Z3W1</accession>
<dbReference type="AlphaFoldDB" id="A0A7R9Z3W1"/>
<evidence type="ECO:0000313" key="1">
    <source>
        <dbReference type="EMBL" id="CAD8303059.1"/>
    </source>
</evidence>